<dbReference type="EMBL" id="QQAX01000059">
    <property type="protein sequence ID" value="RDI36323.1"/>
    <property type="molecule type" value="Genomic_DNA"/>
</dbReference>
<comment type="caution">
    <text evidence="1">The sequence shown here is derived from an EMBL/GenBank/DDBJ whole genome shotgun (WGS) entry which is preliminary data.</text>
</comment>
<dbReference type="PROSITE" id="PS50012">
    <property type="entry name" value="RCC1_3"/>
    <property type="match status" value="1"/>
</dbReference>
<dbReference type="InterPro" id="IPR000408">
    <property type="entry name" value="Reg_chr_condens"/>
</dbReference>
<dbReference type="GO" id="GO:0005737">
    <property type="term" value="C:cytoplasm"/>
    <property type="evidence" value="ECO:0007669"/>
    <property type="project" value="TreeGrafter"/>
</dbReference>
<dbReference type="OrthoDB" id="5652934at2"/>
<organism evidence="1 2">
    <name type="scientific">Aquicella lusitana</name>
    <dbReference type="NCBI Taxonomy" id="254246"/>
    <lineage>
        <taxon>Bacteria</taxon>
        <taxon>Pseudomonadati</taxon>
        <taxon>Pseudomonadota</taxon>
        <taxon>Gammaproteobacteria</taxon>
        <taxon>Legionellales</taxon>
        <taxon>Coxiellaceae</taxon>
        <taxon>Aquicella</taxon>
    </lineage>
</organism>
<name>A0A370G2P7_9COXI</name>
<dbReference type="InterPro" id="IPR051553">
    <property type="entry name" value="Ran_GTPase-activating"/>
</dbReference>
<dbReference type="Proteomes" id="UP000254720">
    <property type="component" value="Unassembled WGS sequence"/>
</dbReference>
<reference evidence="1 2" key="1">
    <citation type="submission" date="2018-07" db="EMBL/GenBank/DDBJ databases">
        <title>Genomic Encyclopedia of Type Strains, Phase IV (KMG-IV): sequencing the most valuable type-strain genomes for metagenomic binning, comparative biology and taxonomic classification.</title>
        <authorList>
            <person name="Goeker M."/>
        </authorList>
    </citation>
    <scope>NUCLEOTIDE SEQUENCE [LARGE SCALE GENOMIC DNA]</scope>
    <source>
        <strain evidence="1 2">DSM 16500</strain>
    </source>
</reference>
<accession>A0A370G2P7</accession>
<keyword evidence="2" id="KW-1185">Reference proteome</keyword>
<sequence length="325" mass="36669">MKTNACVSYFLDTEGNVYSCGGFNNSASLGLGKDQPNKLTLPKKIPNLPAIKEIIPCGDHVFFLTHAGEVYGCGNNHEGQLGVEDDKSRYEATKLNLSSVKQIDGLWDSSFFLTKDGEVFICGKLAKEKLLIGKTDAKPYSLIKLNIDPIVKLQVGSQLIFISENNDAFIYFMRQEFCYLESTESRGEMADFLDYRLTIPDEIQKTLSYVYFHAPLFKAEKDSILEKECHIRVDNMDGDWCLKNSLIFKHGIDPDSASHFAPYIKTVSQQTDKNKISGTVPSLKFLSALSFINQHKKIPKFSEVQENITEDMNISDGFKRLEIKK</sequence>
<dbReference type="Gene3D" id="2.130.10.30">
    <property type="entry name" value="Regulator of chromosome condensation 1/beta-lactamase-inhibitor protein II"/>
    <property type="match status" value="1"/>
</dbReference>
<dbReference type="PANTHER" id="PTHR45982:SF1">
    <property type="entry name" value="REGULATOR OF CHROMOSOME CONDENSATION"/>
    <property type="match status" value="1"/>
</dbReference>
<dbReference type="GO" id="GO:0005085">
    <property type="term" value="F:guanyl-nucleotide exchange factor activity"/>
    <property type="evidence" value="ECO:0007669"/>
    <property type="project" value="TreeGrafter"/>
</dbReference>
<evidence type="ECO:0000313" key="1">
    <source>
        <dbReference type="EMBL" id="RDI36323.1"/>
    </source>
</evidence>
<dbReference type="InterPro" id="IPR009091">
    <property type="entry name" value="RCC1/BLIP-II"/>
</dbReference>
<protein>
    <submittedName>
        <fullName evidence="1">Regulator of chromosome condensation (RCC1) repeat-containing protein</fullName>
    </submittedName>
</protein>
<dbReference type="AlphaFoldDB" id="A0A370G2P7"/>
<dbReference type="SUPFAM" id="SSF50985">
    <property type="entry name" value="RCC1/BLIP-II"/>
    <property type="match status" value="1"/>
</dbReference>
<evidence type="ECO:0000313" key="2">
    <source>
        <dbReference type="Proteomes" id="UP000254720"/>
    </source>
</evidence>
<gene>
    <name evidence="1" type="ORF">C8D86_1591</name>
</gene>
<dbReference type="RefSeq" id="WP_114835533.1">
    <property type="nucleotide sequence ID" value="NZ_LR699114.1"/>
</dbReference>
<dbReference type="PANTHER" id="PTHR45982">
    <property type="entry name" value="REGULATOR OF CHROMOSOME CONDENSATION"/>
    <property type="match status" value="1"/>
</dbReference>
<proteinExistence type="predicted"/>